<dbReference type="Proteomes" id="UP000483820">
    <property type="component" value="Chromosome II"/>
</dbReference>
<comment type="caution">
    <text evidence="2">The sequence shown here is derived from an EMBL/GenBank/DDBJ whole genome shotgun (WGS) entry which is preliminary data.</text>
</comment>
<dbReference type="RefSeq" id="XP_053588907.1">
    <property type="nucleotide sequence ID" value="XM_053724713.1"/>
</dbReference>
<protein>
    <submittedName>
        <fullName evidence="2">Uncharacterized protein</fullName>
    </submittedName>
</protein>
<keyword evidence="1" id="KW-0812">Transmembrane</keyword>
<feature type="transmembrane region" description="Helical" evidence="1">
    <location>
        <begin position="241"/>
        <end position="265"/>
    </location>
</feature>
<dbReference type="CTD" id="9798765"/>
<dbReference type="KEGG" id="crq:GCK72_004502"/>
<evidence type="ECO:0000256" key="1">
    <source>
        <dbReference type="SAM" id="Phobius"/>
    </source>
</evidence>
<sequence length="290" mass="34089">MPSQNLLSYDLLTTMFNLNDPHHLLKLLKNSLINIQDNEKEEASVDQIKELMKMEKWMNLKRTSLKTKIEKAEKKASSEFGALFFFFILLSAIIVYLIYTGQSISLASRLWLSAGGIFLLSFVGLCCQMMCNFEELSLKKFKSMSIGENDDDDDDFEYQRNFEKVEVFESLMMFELRNRHVDLIDSFIDTINPLKQKAKVWKNRERIQMLLFIILFATYFLFRVVHSSLQLFPFQNNVQPVIIFIETINLIFFGLFFISAIHGMYQENSKFLKKTFCLPEEELNHVEKIV</sequence>
<evidence type="ECO:0000313" key="3">
    <source>
        <dbReference type="Proteomes" id="UP000483820"/>
    </source>
</evidence>
<keyword evidence="1" id="KW-1133">Transmembrane helix</keyword>
<feature type="transmembrane region" description="Helical" evidence="1">
    <location>
        <begin position="80"/>
        <end position="99"/>
    </location>
</feature>
<proteinExistence type="predicted"/>
<name>A0A6A5HDU7_CAERE</name>
<dbReference type="EMBL" id="WUAV01000002">
    <property type="protein sequence ID" value="KAF1764553.1"/>
    <property type="molecule type" value="Genomic_DNA"/>
</dbReference>
<dbReference type="GeneID" id="9798765"/>
<evidence type="ECO:0000313" key="2">
    <source>
        <dbReference type="EMBL" id="KAF1764553.1"/>
    </source>
</evidence>
<reference evidence="2 3" key="1">
    <citation type="submission" date="2019-12" db="EMBL/GenBank/DDBJ databases">
        <title>Chromosome-level assembly of the Caenorhabditis remanei genome.</title>
        <authorList>
            <person name="Teterina A.A."/>
            <person name="Willis J.H."/>
            <person name="Phillips P.C."/>
        </authorList>
    </citation>
    <scope>NUCLEOTIDE SEQUENCE [LARGE SCALE GENOMIC DNA]</scope>
    <source>
        <strain evidence="2 3">PX506</strain>
        <tissue evidence="2">Whole organism</tissue>
    </source>
</reference>
<feature type="transmembrane region" description="Helical" evidence="1">
    <location>
        <begin position="111"/>
        <end position="133"/>
    </location>
</feature>
<accession>A0A6A5HDU7</accession>
<gene>
    <name evidence="2" type="ORF">GCK72_004502</name>
</gene>
<dbReference type="AlphaFoldDB" id="A0A6A5HDU7"/>
<keyword evidence="1" id="KW-0472">Membrane</keyword>
<feature type="transmembrane region" description="Helical" evidence="1">
    <location>
        <begin position="209"/>
        <end position="229"/>
    </location>
</feature>
<organism evidence="2 3">
    <name type="scientific">Caenorhabditis remanei</name>
    <name type="common">Caenorhabditis vulgaris</name>
    <dbReference type="NCBI Taxonomy" id="31234"/>
    <lineage>
        <taxon>Eukaryota</taxon>
        <taxon>Metazoa</taxon>
        <taxon>Ecdysozoa</taxon>
        <taxon>Nematoda</taxon>
        <taxon>Chromadorea</taxon>
        <taxon>Rhabditida</taxon>
        <taxon>Rhabditina</taxon>
        <taxon>Rhabditomorpha</taxon>
        <taxon>Rhabditoidea</taxon>
        <taxon>Rhabditidae</taxon>
        <taxon>Peloderinae</taxon>
        <taxon>Caenorhabditis</taxon>
    </lineage>
</organism>